<evidence type="ECO:0000313" key="3">
    <source>
        <dbReference type="EMBL" id="GEM07874.1"/>
    </source>
</evidence>
<dbReference type="SUPFAM" id="SSF50249">
    <property type="entry name" value="Nucleic acid-binding proteins"/>
    <property type="match status" value="1"/>
</dbReference>
<gene>
    <name evidence="3" type="ORF">Rt10032_c04g1891</name>
</gene>
<proteinExistence type="predicted"/>
<comment type="caution">
    <text evidence="3">The sequence shown here is derived from an EMBL/GenBank/DDBJ whole genome shotgun (WGS) entry which is preliminary data.</text>
</comment>
<name>A0A511KEN2_RHOTO</name>
<dbReference type="AlphaFoldDB" id="A0A511KEN2"/>
<dbReference type="Proteomes" id="UP000321518">
    <property type="component" value="Unassembled WGS sequence"/>
</dbReference>
<dbReference type="InterPro" id="IPR000424">
    <property type="entry name" value="Primosome_PriB/ssb"/>
</dbReference>
<dbReference type="InterPro" id="IPR012340">
    <property type="entry name" value="NA-bd_OB-fold"/>
</dbReference>
<dbReference type="Pfam" id="PF00436">
    <property type="entry name" value="SSB"/>
    <property type="match status" value="1"/>
</dbReference>
<organism evidence="3 4">
    <name type="scientific">Rhodotorula toruloides</name>
    <name type="common">Yeast</name>
    <name type="synonym">Rhodosporidium toruloides</name>
    <dbReference type="NCBI Taxonomy" id="5286"/>
    <lineage>
        <taxon>Eukaryota</taxon>
        <taxon>Fungi</taxon>
        <taxon>Dikarya</taxon>
        <taxon>Basidiomycota</taxon>
        <taxon>Pucciniomycotina</taxon>
        <taxon>Microbotryomycetes</taxon>
        <taxon>Sporidiobolales</taxon>
        <taxon>Sporidiobolaceae</taxon>
        <taxon>Rhodotorula</taxon>
    </lineage>
</organism>
<reference evidence="3 4" key="1">
    <citation type="submission" date="2019-07" db="EMBL/GenBank/DDBJ databases">
        <title>Rhodotorula toruloides NBRC10032 genome sequencing.</title>
        <authorList>
            <person name="Shida Y."/>
            <person name="Takaku H."/>
            <person name="Ogasawara W."/>
            <person name="Mori K."/>
        </authorList>
    </citation>
    <scope>NUCLEOTIDE SEQUENCE [LARGE SCALE GENOMIC DNA]</scope>
    <source>
        <strain evidence="3 4">NBRC10032</strain>
    </source>
</reference>
<accession>A0A511KEN2</accession>
<dbReference type="OrthoDB" id="1078367at2759"/>
<dbReference type="PROSITE" id="PS50935">
    <property type="entry name" value="SSB"/>
    <property type="match status" value="1"/>
</dbReference>
<protein>
    <submittedName>
        <fullName evidence="3">Single-strand binding protein</fullName>
    </submittedName>
</protein>
<evidence type="ECO:0000256" key="2">
    <source>
        <dbReference type="PROSITE-ProRule" id="PRU00252"/>
    </source>
</evidence>
<evidence type="ECO:0000256" key="1">
    <source>
        <dbReference type="ARBA" id="ARBA00023125"/>
    </source>
</evidence>
<sequence>MLAAVRPAARAGVRAFSTTPRSADMARISLIGRLGKVDPKTSKAGKPYVRYAVATSDYMSKEAREADPNARPTTSWHTIFAHGDAGERVASIPIGSTVYVEANYEWRQGQNDAGENTYTMLATHSNIKVIQRKREEGEGSNQN</sequence>
<evidence type="ECO:0000313" key="4">
    <source>
        <dbReference type="Proteomes" id="UP000321518"/>
    </source>
</evidence>
<keyword evidence="1 2" id="KW-0238">DNA-binding</keyword>
<dbReference type="Gene3D" id="2.40.50.140">
    <property type="entry name" value="Nucleic acid-binding proteins"/>
    <property type="match status" value="1"/>
</dbReference>
<dbReference type="EMBL" id="BJWK01000004">
    <property type="protein sequence ID" value="GEM07874.1"/>
    <property type="molecule type" value="Genomic_DNA"/>
</dbReference>
<dbReference type="GO" id="GO:0003697">
    <property type="term" value="F:single-stranded DNA binding"/>
    <property type="evidence" value="ECO:0007669"/>
    <property type="project" value="InterPro"/>
</dbReference>